<organism evidence="12 13">
    <name type="scientific">Spirosoma soli</name>
    <dbReference type="NCBI Taxonomy" id="1770529"/>
    <lineage>
        <taxon>Bacteria</taxon>
        <taxon>Pseudomonadati</taxon>
        <taxon>Bacteroidota</taxon>
        <taxon>Cytophagia</taxon>
        <taxon>Cytophagales</taxon>
        <taxon>Cytophagaceae</taxon>
        <taxon>Spirosoma</taxon>
    </lineage>
</organism>
<dbReference type="Proteomes" id="UP001597469">
    <property type="component" value="Unassembled WGS sequence"/>
</dbReference>
<keyword evidence="13" id="KW-1185">Reference proteome</keyword>
<keyword evidence="2 8" id="KW-0813">Transport</keyword>
<dbReference type="RefSeq" id="WP_381525919.1">
    <property type="nucleotide sequence ID" value="NZ_JBHULN010000017.1"/>
</dbReference>
<dbReference type="Pfam" id="PF13620">
    <property type="entry name" value="CarboxypepD_reg"/>
    <property type="match status" value="1"/>
</dbReference>
<dbReference type="EMBL" id="JBHULN010000017">
    <property type="protein sequence ID" value="MFD2573325.1"/>
    <property type="molecule type" value="Genomic_DNA"/>
</dbReference>
<comment type="caution">
    <text evidence="12">The sequence shown here is derived from an EMBL/GenBank/DDBJ whole genome shotgun (WGS) entry which is preliminary data.</text>
</comment>
<dbReference type="PROSITE" id="PS52016">
    <property type="entry name" value="TONB_DEPENDENT_REC_3"/>
    <property type="match status" value="1"/>
</dbReference>
<sequence>MKFLLYVMLCLNAFVVGAQTTSGSESTPPAERSGAAMVGRISGVLADSATAKPVPFATVALQSIDGKLITGATTDDKGAFMLEKIAVGSYRLAISFVGYRTRVVDKVVISAEKPELELGRIVVSADSRNLKEVEVVGQKTLIEDKGDRLVYNAEKDISNAGGTAVDVLRKVPMLTVDFNGNVQMRGNSNIKVLVNGKPSSIMARNLADALKQMPANIIKSVEVITSPGAKYDAEGAGGVINIITKKALQGANGTVNATVGNFNRGVGTSLNLKKKKVGLSLSTNVYQYRNIQQNQSTRTALVDGAPASILTQRTSMDNTGLGGYGEMSFDYDPDSTSRINFAANVWGGNFPNNSTVINRLTKPDGEELQAFRNETRFRNPYGNGQLDLGYTKTFRKSGVESPEQEFSFLTQYSRMPDNYFYDTDRYAMSEVVTYRERSTNYSRNNEFTFQSDYTHPLKFNGRKDTTSLKLEVGAKAILRYIGSEFRVERSDDGGPGFTPAPELSNDFTYTQKVYSTYASLRLDTKRKWGLNAGARLERTDIQGDFVTTQTAFTSNYNNLIPSITLSKGIKTHTVKVSYTQRISRPLIWYLNPWVNAADPKNLTTGNPFLSPELSHNTELSHSITTKKGVSINSSLYWRQTNNAIEYLSTVNAEGVSTTKPQNIGQRANYGLSLNGSGQPNKDWNLSGGIDLRYVDFTSPALNLRNSGWIWNVNMNTSYKLPKNYTIQVNGNYGSGWINLQGNYSGWYWYGISAKREIWDKKASLTLGMNSPFNRGVRQTGRQIAPSFTSEFNALNVTRAVRLTFEWRFGQMSSGGGKQTKKINNDDRSR</sequence>
<feature type="signal peptide" evidence="9">
    <location>
        <begin position="1"/>
        <end position="18"/>
    </location>
</feature>
<dbReference type="Pfam" id="PF14905">
    <property type="entry name" value="OMP_b-brl_3"/>
    <property type="match status" value="1"/>
</dbReference>
<accession>A0ABW5M8L5</accession>
<feature type="domain" description="TonB-dependent receptor plug" evidence="10">
    <location>
        <begin position="156"/>
        <end position="239"/>
    </location>
</feature>
<dbReference type="Gene3D" id="2.40.170.20">
    <property type="entry name" value="TonB-dependent receptor, beta-barrel domain"/>
    <property type="match status" value="1"/>
</dbReference>
<comment type="similarity">
    <text evidence="8">Belongs to the TonB-dependent receptor family.</text>
</comment>
<dbReference type="Gene3D" id="2.170.130.10">
    <property type="entry name" value="TonB-dependent receptor, plug domain"/>
    <property type="match status" value="1"/>
</dbReference>
<dbReference type="PANTHER" id="PTHR30069:SF29">
    <property type="entry name" value="HEMOGLOBIN AND HEMOGLOBIN-HAPTOGLOBIN-BINDING PROTEIN 1-RELATED"/>
    <property type="match status" value="1"/>
</dbReference>
<feature type="domain" description="Outer membrane protein beta-barrel" evidence="11">
    <location>
        <begin position="400"/>
        <end position="806"/>
    </location>
</feature>
<keyword evidence="12" id="KW-0675">Receptor</keyword>
<dbReference type="SUPFAM" id="SSF49464">
    <property type="entry name" value="Carboxypeptidase regulatory domain-like"/>
    <property type="match status" value="1"/>
</dbReference>
<evidence type="ECO:0000256" key="8">
    <source>
        <dbReference type="PROSITE-ProRule" id="PRU01360"/>
    </source>
</evidence>
<evidence type="ECO:0000313" key="13">
    <source>
        <dbReference type="Proteomes" id="UP001597469"/>
    </source>
</evidence>
<dbReference type="PANTHER" id="PTHR30069">
    <property type="entry name" value="TONB-DEPENDENT OUTER MEMBRANE RECEPTOR"/>
    <property type="match status" value="1"/>
</dbReference>
<keyword evidence="7 8" id="KW-0998">Cell outer membrane</keyword>
<dbReference type="InterPro" id="IPR008969">
    <property type="entry name" value="CarboxyPept-like_regulatory"/>
</dbReference>
<dbReference type="InterPro" id="IPR036942">
    <property type="entry name" value="Beta-barrel_TonB_sf"/>
</dbReference>
<gene>
    <name evidence="12" type="ORF">ACFSUS_21975</name>
</gene>
<dbReference type="Gene3D" id="2.60.40.1120">
    <property type="entry name" value="Carboxypeptidase-like, regulatory domain"/>
    <property type="match status" value="1"/>
</dbReference>
<keyword evidence="4 8" id="KW-0812">Transmembrane</keyword>
<evidence type="ECO:0000256" key="4">
    <source>
        <dbReference type="ARBA" id="ARBA00022692"/>
    </source>
</evidence>
<comment type="subcellular location">
    <subcellularLocation>
        <location evidence="1 8">Cell outer membrane</location>
        <topology evidence="1 8">Multi-pass membrane protein</topology>
    </subcellularLocation>
</comment>
<evidence type="ECO:0000256" key="5">
    <source>
        <dbReference type="ARBA" id="ARBA00022729"/>
    </source>
</evidence>
<reference evidence="13" key="1">
    <citation type="journal article" date="2019" name="Int. J. Syst. Evol. Microbiol.">
        <title>The Global Catalogue of Microorganisms (GCM) 10K type strain sequencing project: providing services to taxonomists for standard genome sequencing and annotation.</title>
        <authorList>
            <consortium name="The Broad Institute Genomics Platform"/>
            <consortium name="The Broad Institute Genome Sequencing Center for Infectious Disease"/>
            <person name="Wu L."/>
            <person name="Ma J."/>
        </authorList>
    </citation>
    <scope>NUCLEOTIDE SEQUENCE [LARGE SCALE GENOMIC DNA]</scope>
    <source>
        <strain evidence="13">KCTC 42805</strain>
    </source>
</reference>
<dbReference type="Pfam" id="PF07715">
    <property type="entry name" value="Plug"/>
    <property type="match status" value="1"/>
</dbReference>
<proteinExistence type="inferred from homology"/>
<evidence type="ECO:0000256" key="6">
    <source>
        <dbReference type="ARBA" id="ARBA00023136"/>
    </source>
</evidence>
<evidence type="ECO:0000256" key="2">
    <source>
        <dbReference type="ARBA" id="ARBA00022448"/>
    </source>
</evidence>
<evidence type="ECO:0000256" key="3">
    <source>
        <dbReference type="ARBA" id="ARBA00022452"/>
    </source>
</evidence>
<dbReference type="InterPro" id="IPR037066">
    <property type="entry name" value="Plug_dom_sf"/>
</dbReference>
<evidence type="ECO:0000313" key="12">
    <source>
        <dbReference type="EMBL" id="MFD2573325.1"/>
    </source>
</evidence>
<keyword evidence="6 8" id="KW-0472">Membrane</keyword>
<keyword evidence="3 8" id="KW-1134">Transmembrane beta strand</keyword>
<evidence type="ECO:0000256" key="9">
    <source>
        <dbReference type="SAM" id="SignalP"/>
    </source>
</evidence>
<keyword evidence="5 9" id="KW-0732">Signal</keyword>
<feature type="chain" id="PRO_5045812199" evidence="9">
    <location>
        <begin position="19"/>
        <end position="829"/>
    </location>
</feature>
<protein>
    <submittedName>
        <fullName evidence="12">TonB-dependent receptor domain-containing protein</fullName>
    </submittedName>
</protein>
<dbReference type="InterPro" id="IPR039426">
    <property type="entry name" value="TonB-dep_rcpt-like"/>
</dbReference>
<evidence type="ECO:0000259" key="10">
    <source>
        <dbReference type="Pfam" id="PF07715"/>
    </source>
</evidence>
<name>A0ABW5M8L5_9BACT</name>
<dbReference type="SUPFAM" id="SSF56935">
    <property type="entry name" value="Porins"/>
    <property type="match status" value="1"/>
</dbReference>
<evidence type="ECO:0000256" key="7">
    <source>
        <dbReference type="ARBA" id="ARBA00023237"/>
    </source>
</evidence>
<dbReference type="InterPro" id="IPR012910">
    <property type="entry name" value="Plug_dom"/>
</dbReference>
<evidence type="ECO:0000259" key="11">
    <source>
        <dbReference type="Pfam" id="PF14905"/>
    </source>
</evidence>
<evidence type="ECO:0000256" key="1">
    <source>
        <dbReference type="ARBA" id="ARBA00004571"/>
    </source>
</evidence>
<dbReference type="InterPro" id="IPR041700">
    <property type="entry name" value="OMP_b-brl_3"/>
</dbReference>